<dbReference type="Proteomes" id="UP000019471">
    <property type="component" value="Unassembled WGS sequence"/>
</dbReference>
<dbReference type="GeneID" id="19196283"/>
<comment type="caution">
    <text evidence="2">The sequence shown here is derived from an EMBL/GenBank/DDBJ whole genome shotgun (WGS) entry which is preliminary data.</text>
</comment>
<feature type="compositionally biased region" description="Polar residues" evidence="1">
    <location>
        <begin position="118"/>
        <end position="127"/>
    </location>
</feature>
<reference evidence="2 3" key="1">
    <citation type="submission" date="2013-03" db="EMBL/GenBank/DDBJ databases">
        <title>The Genome Sequence of Cladophialophora psammophila CBS 110553.</title>
        <authorList>
            <consortium name="The Broad Institute Genomics Platform"/>
            <person name="Cuomo C."/>
            <person name="de Hoog S."/>
            <person name="Gorbushina A."/>
            <person name="Walker B."/>
            <person name="Young S.K."/>
            <person name="Zeng Q."/>
            <person name="Gargeya S."/>
            <person name="Fitzgerald M."/>
            <person name="Haas B."/>
            <person name="Abouelleil A."/>
            <person name="Allen A.W."/>
            <person name="Alvarado L."/>
            <person name="Arachchi H.M."/>
            <person name="Berlin A.M."/>
            <person name="Chapman S.B."/>
            <person name="Gainer-Dewar J."/>
            <person name="Goldberg J."/>
            <person name="Griggs A."/>
            <person name="Gujja S."/>
            <person name="Hansen M."/>
            <person name="Howarth C."/>
            <person name="Imamovic A."/>
            <person name="Ireland A."/>
            <person name="Larimer J."/>
            <person name="McCowan C."/>
            <person name="Murphy C."/>
            <person name="Pearson M."/>
            <person name="Poon T.W."/>
            <person name="Priest M."/>
            <person name="Roberts A."/>
            <person name="Saif S."/>
            <person name="Shea T."/>
            <person name="Sisk P."/>
            <person name="Sykes S."/>
            <person name="Wortman J."/>
            <person name="Nusbaum C."/>
            <person name="Birren B."/>
        </authorList>
    </citation>
    <scope>NUCLEOTIDE SEQUENCE [LARGE SCALE GENOMIC DNA]</scope>
    <source>
        <strain evidence="2 3">CBS 110553</strain>
    </source>
</reference>
<feature type="compositionally biased region" description="Basic and acidic residues" evidence="1">
    <location>
        <begin position="128"/>
        <end position="140"/>
    </location>
</feature>
<accession>W9W5M2</accession>
<dbReference type="RefSeq" id="XP_007750356.1">
    <property type="nucleotide sequence ID" value="XM_007752166.1"/>
</dbReference>
<dbReference type="HOGENOM" id="CLU_008774_0_0_1"/>
<sequence>MTGDCEEKARPHLLFVHNDRAVYQKYRSLIKDSGLMKDYPSVTIGEKNTLKLLATGMVARVRPLAATTSDIASMISIFGNRIFVGPSSASTSPNHVATVGGIIRHGSDVFIFSAGHPFSSSPDTSESQTERPMKEGHTEKPGGAATMKTLNEAGSRQLDQVRGRFAPDLHMHALDLATASHLRLNLSKSQTAHNQPTGQIKGDEAFGLAQIQRLQRDQFAEKETNPIVSSNLDYALVRLADGGVVENLLANTPLNNRRSTGTLRRTNIIVPDSDDDAIDVFCCTASGGLLTGTLDGTLSHIRLPNSSTFHEVYEIQFDAPLAQGDCGSWVLDAGTGDLYGHIIAGCEREGIAYIMPARDVFDNVQARLNQGLLVDSDLVLETLLTSECPAFSADAAQTSTGPEEREIALQIANPTTPGVASECTQHSHAISQGQKGLHQSASELRPCVEPCRASCKMTVHSAYYGPSYEDVQRSGEVCIESDAVRTMPESDPSPQPQPQLPPESTAHVDGWPAEFKRRRNLDLAMENRPYIDVAEESRHLRDMISEFMQDPEGYGGSDPRADKVRDFCLGTSLGAIRDQQAAPYVAWLDERSFENGQCCPRAYRGPLTARELYAQLRKPRFRPRSAPEMGHDENLSKMVAPMNIKRRRMRYLRHFNPTNAMENLNETKTQKPASSFSKGVQSMEPDAERRLIFITDLDPASIYALISTVSKTQAAPLRDAIYKHLAFQAHFDASFSLGGFHGFQLVFHLPYFAWRRSSTQPRLDDRRYADGRPLRDMVDVSFLDPRQINGRDCLHEAQISCVVAGLDDHRWVAYCFVDTYFDGEDEWRESVVEYHRDRESEYGFNADPLTYGNVDADMPIRDPREYFLRVLEHRLYQVRREWLTVIDKIKEDVQRQDHDRANDITKRKLPRTFDQHEREELRRSLEWCLEFMRLSTQLRDTLGRTLAGYEKFDHQYLSSWHCGARSLDAIQTTFNELALMKSELEAVLQRCTGMVRSVSPYDYHTTLFAFLQEH</sequence>
<feature type="region of interest" description="Disordered" evidence="1">
    <location>
        <begin position="485"/>
        <end position="508"/>
    </location>
</feature>
<organism evidence="2 3">
    <name type="scientific">Cladophialophora psammophila CBS 110553</name>
    <dbReference type="NCBI Taxonomy" id="1182543"/>
    <lineage>
        <taxon>Eukaryota</taxon>
        <taxon>Fungi</taxon>
        <taxon>Dikarya</taxon>
        <taxon>Ascomycota</taxon>
        <taxon>Pezizomycotina</taxon>
        <taxon>Eurotiomycetes</taxon>
        <taxon>Chaetothyriomycetidae</taxon>
        <taxon>Chaetothyriales</taxon>
        <taxon>Herpotrichiellaceae</taxon>
        <taxon>Cladophialophora</taxon>
    </lineage>
</organism>
<name>W9W5M2_9EURO</name>
<dbReference type="OrthoDB" id="5428055at2759"/>
<protein>
    <submittedName>
        <fullName evidence="2">Uncharacterized protein</fullName>
    </submittedName>
</protein>
<feature type="compositionally biased region" description="Pro residues" evidence="1">
    <location>
        <begin position="491"/>
        <end position="501"/>
    </location>
</feature>
<evidence type="ECO:0000313" key="2">
    <source>
        <dbReference type="EMBL" id="EXJ63273.1"/>
    </source>
</evidence>
<keyword evidence="3" id="KW-1185">Reference proteome</keyword>
<proteinExistence type="predicted"/>
<evidence type="ECO:0000313" key="3">
    <source>
        <dbReference type="Proteomes" id="UP000019471"/>
    </source>
</evidence>
<feature type="region of interest" description="Disordered" evidence="1">
    <location>
        <begin position="116"/>
        <end position="145"/>
    </location>
</feature>
<dbReference type="STRING" id="1182543.W9W5M2"/>
<dbReference type="EMBL" id="AMGX01000027">
    <property type="protein sequence ID" value="EXJ63273.1"/>
    <property type="molecule type" value="Genomic_DNA"/>
</dbReference>
<dbReference type="eggNOG" id="ENOG502SVBB">
    <property type="taxonomic scope" value="Eukaryota"/>
</dbReference>
<gene>
    <name evidence="2" type="ORF">A1O5_11594</name>
</gene>
<dbReference type="AlphaFoldDB" id="W9W5M2"/>
<evidence type="ECO:0000256" key="1">
    <source>
        <dbReference type="SAM" id="MobiDB-lite"/>
    </source>
</evidence>